<comment type="caution">
    <text evidence="7">The sequence shown here is derived from an EMBL/GenBank/DDBJ whole genome shotgun (WGS) entry which is preliminary data.</text>
</comment>
<dbReference type="PANTHER" id="PTHR43400">
    <property type="entry name" value="FUMARATE REDUCTASE"/>
    <property type="match status" value="1"/>
</dbReference>
<comment type="cofactor">
    <cofactor evidence="1">
        <name>FAD</name>
        <dbReference type="ChEBI" id="CHEBI:57692"/>
    </cofactor>
</comment>
<organism evidence="7 8">
    <name type="scientific">Actinomadura rugatobispora</name>
    <dbReference type="NCBI Taxonomy" id="1994"/>
    <lineage>
        <taxon>Bacteria</taxon>
        <taxon>Bacillati</taxon>
        <taxon>Actinomycetota</taxon>
        <taxon>Actinomycetes</taxon>
        <taxon>Streptosporangiales</taxon>
        <taxon>Thermomonosporaceae</taxon>
        <taxon>Actinomadura</taxon>
    </lineage>
</organism>
<dbReference type="NCBIfam" id="NF009473">
    <property type="entry name" value="PRK12835.1"/>
    <property type="match status" value="1"/>
</dbReference>
<proteinExistence type="predicted"/>
<keyword evidence="3" id="KW-0274">FAD</keyword>
<dbReference type="InterPro" id="IPR050315">
    <property type="entry name" value="FAD-oxidoreductase_2"/>
</dbReference>
<keyword evidence="2" id="KW-0285">Flavoprotein</keyword>
<feature type="domain" description="FAD-dependent oxidoreductase 2 FAD-binding" evidence="6">
    <location>
        <begin position="23"/>
        <end position="561"/>
    </location>
</feature>
<dbReference type="Proteomes" id="UP001596074">
    <property type="component" value="Unassembled WGS sequence"/>
</dbReference>
<dbReference type="InterPro" id="IPR027477">
    <property type="entry name" value="Succ_DH/fumarate_Rdtase_cat_sf"/>
</dbReference>
<name>A0ABW0ZRG3_9ACTN</name>
<evidence type="ECO:0000256" key="1">
    <source>
        <dbReference type="ARBA" id="ARBA00001974"/>
    </source>
</evidence>
<dbReference type="InterPro" id="IPR003953">
    <property type="entry name" value="FAD-dep_OxRdtase_2_FAD-bd"/>
</dbReference>
<dbReference type="EMBL" id="JBHSON010000010">
    <property type="protein sequence ID" value="MFC5745849.1"/>
    <property type="molecule type" value="Genomic_DNA"/>
</dbReference>
<dbReference type="Gene3D" id="3.90.700.10">
    <property type="entry name" value="Succinate dehydrogenase/fumarate reductase flavoprotein, catalytic domain"/>
    <property type="match status" value="1"/>
</dbReference>
<evidence type="ECO:0000259" key="6">
    <source>
        <dbReference type="Pfam" id="PF00890"/>
    </source>
</evidence>
<dbReference type="Pfam" id="PF00890">
    <property type="entry name" value="FAD_binding_2"/>
    <property type="match status" value="1"/>
</dbReference>
<evidence type="ECO:0000256" key="4">
    <source>
        <dbReference type="ARBA" id="ARBA00023002"/>
    </source>
</evidence>
<evidence type="ECO:0000256" key="2">
    <source>
        <dbReference type="ARBA" id="ARBA00022630"/>
    </source>
</evidence>
<protein>
    <submittedName>
        <fullName evidence="7">FAD-binding protein</fullName>
    </submittedName>
</protein>
<dbReference type="SUPFAM" id="SSF56425">
    <property type="entry name" value="Succinate dehydrogenase/fumarate reductase flavoprotein, catalytic domain"/>
    <property type="match status" value="1"/>
</dbReference>
<reference evidence="8" key="1">
    <citation type="journal article" date="2019" name="Int. J. Syst. Evol. Microbiol.">
        <title>The Global Catalogue of Microorganisms (GCM) 10K type strain sequencing project: providing services to taxonomists for standard genome sequencing and annotation.</title>
        <authorList>
            <consortium name="The Broad Institute Genomics Platform"/>
            <consortium name="The Broad Institute Genome Sequencing Center for Infectious Disease"/>
            <person name="Wu L."/>
            <person name="Ma J."/>
        </authorList>
    </citation>
    <scope>NUCLEOTIDE SEQUENCE [LARGE SCALE GENOMIC DNA]</scope>
    <source>
        <strain evidence="8">KCTC 42087</strain>
    </source>
</reference>
<feature type="region of interest" description="Disordered" evidence="5">
    <location>
        <begin position="1"/>
        <end position="20"/>
    </location>
</feature>
<dbReference type="PANTHER" id="PTHR43400:SF10">
    <property type="entry name" value="3-OXOSTEROID 1-DEHYDROGENASE"/>
    <property type="match status" value="1"/>
</dbReference>
<evidence type="ECO:0000313" key="7">
    <source>
        <dbReference type="EMBL" id="MFC5745849.1"/>
    </source>
</evidence>
<keyword evidence="4" id="KW-0560">Oxidoreductase</keyword>
<dbReference type="InterPro" id="IPR036188">
    <property type="entry name" value="FAD/NAD-bd_sf"/>
</dbReference>
<dbReference type="RefSeq" id="WP_378281473.1">
    <property type="nucleotide sequence ID" value="NZ_JBHSON010000010.1"/>
</dbReference>
<dbReference type="Gene3D" id="3.50.50.60">
    <property type="entry name" value="FAD/NAD(P)-binding domain"/>
    <property type="match status" value="2"/>
</dbReference>
<keyword evidence="8" id="KW-1185">Reference proteome</keyword>
<evidence type="ECO:0000256" key="3">
    <source>
        <dbReference type="ARBA" id="ARBA00022827"/>
    </source>
</evidence>
<gene>
    <name evidence="7" type="ORF">ACFPZN_09540</name>
</gene>
<accession>A0ABW0ZRG3</accession>
<evidence type="ECO:0000256" key="5">
    <source>
        <dbReference type="SAM" id="MobiDB-lite"/>
    </source>
</evidence>
<dbReference type="SUPFAM" id="SSF51905">
    <property type="entry name" value="FAD/NAD(P)-binding domain"/>
    <property type="match status" value="1"/>
</dbReference>
<evidence type="ECO:0000313" key="8">
    <source>
        <dbReference type="Proteomes" id="UP001596074"/>
    </source>
</evidence>
<sequence>MTDSRSDHDHEHDRDPEPDRTVDVLVVGSGAGGLTAALAANARGLSTLVVEKAAHFGGSSALSGGGIWAPGAPQQVRAGVRLDSEDVLEYLRKITDELVGDDRLRAYLEHAPKMLAFLEGASEHLRFVWKPGYPDYYPELPGGSAEGSVINIPPIDMRKLGADAERLLPPHAVAPPGLWIGPNELVDFYRLRQTWKGKLLFTRLLWRMVRARLLGERVVTMGQALMTRLMLAFRERGLELWLDSPMTSLTTDETGRVTGAEIRRDGTVRRVRALGGVVVASGGFDHDAELRRTHQPQADPSLSLGATSNTGDGIVAAQRAGADLDLMDGAWWYPAVAWGEGRVQFSLNERMMPAQFIVNGDGDRFINEAAPYQDFGYTMIAGEDAGVRHIPVWLITNEWCWRRYVIFGHLPLPRIPFAPVPTGRKLPGSWTASGSVVTGGTLDELAGRIGVPADRLRRTADRYDRMAGTGRDPDFHRGDSLYDQYYSDRTLPHPNLAPLGEGPYYAFALRLSDLGTNGGIVTDARARALRGDGTAIDGLYATGNASATIMGRSYAGAGATLGPAMTFGYVAANDIADARGGSRPERAEGRRTP</sequence>